<dbReference type="RefSeq" id="WP_005121931.1">
    <property type="nucleotide sequence ID" value="NZ_FVAG01000009.1"/>
</dbReference>
<dbReference type="EMBL" id="FVQL01000001">
    <property type="protein sequence ID" value="SKZ48518.1"/>
    <property type="molecule type" value="Genomic_DNA"/>
</dbReference>
<evidence type="ECO:0000313" key="1">
    <source>
        <dbReference type="EMBL" id="SKM69357.1"/>
    </source>
</evidence>
<dbReference type="AlphaFoldDB" id="A0A1U3J136"/>
<evidence type="ECO:0000313" key="2">
    <source>
        <dbReference type="EMBL" id="SKZ48518.1"/>
    </source>
</evidence>
<name>A0A1U3J136_9MYCO</name>
<accession>A0A1U3J136</accession>
<proteinExistence type="predicted"/>
<gene>
    <name evidence="1" type="ORF">SAMEA2259716_04815</name>
    <name evidence="2" type="ORF">SAMEA2275630_04944</name>
</gene>
<dbReference type="EMBL" id="FVGW01000012">
    <property type="protein sequence ID" value="SKM69357.1"/>
    <property type="molecule type" value="Genomic_DNA"/>
</dbReference>
<evidence type="ECO:0000313" key="4">
    <source>
        <dbReference type="Proteomes" id="UP000190366"/>
    </source>
</evidence>
<dbReference type="Proteomes" id="UP000190074">
    <property type="component" value="Unassembled WGS sequence"/>
</dbReference>
<organism evidence="1 3">
    <name type="scientific">Mycobacteroides abscessus subsp. massiliense</name>
    <dbReference type="NCBI Taxonomy" id="1962118"/>
    <lineage>
        <taxon>Bacteria</taxon>
        <taxon>Bacillati</taxon>
        <taxon>Actinomycetota</taxon>
        <taxon>Actinomycetes</taxon>
        <taxon>Mycobacteriales</taxon>
        <taxon>Mycobacteriaceae</taxon>
        <taxon>Mycobacteroides</taxon>
        <taxon>Mycobacteroides abscessus</taxon>
    </lineage>
</organism>
<reference evidence="3 4" key="1">
    <citation type="submission" date="2016-11" db="EMBL/GenBank/DDBJ databases">
        <authorList>
            <consortium name="Pathogen Informatics"/>
        </authorList>
    </citation>
    <scope>NUCLEOTIDE SEQUENCE [LARGE SCALE GENOMIC DNA]</scope>
    <source>
        <strain evidence="2 4">1168</strain>
        <strain evidence="1 3">911</strain>
    </source>
</reference>
<sequence>MTGDQPVGEYPPIGRFDLVPMELRVRAVVAVQMTCEMLARFIGVDLFPDFTEDFAALLHVPVTPNN</sequence>
<protein>
    <submittedName>
        <fullName evidence="1">Uncharacterized protein</fullName>
    </submittedName>
</protein>
<dbReference type="Proteomes" id="UP000190366">
    <property type="component" value="Unassembled WGS sequence"/>
</dbReference>
<evidence type="ECO:0000313" key="3">
    <source>
        <dbReference type="Proteomes" id="UP000190074"/>
    </source>
</evidence>